<evidence type="ECO:0000256" key="4">
    <source>
        <dbReference type="ARBA" id="ARBA00022982"/>
    </source>
</evidence>
<dbReference type="PROSITE" id="PS51007">
    <property type="entry name" value="CYTC"/>
    <property type="match status" value="1"/>
</dbReference>
<dbReference type="Gene3D" id="1.10.760.10">
    <property type="entry name" value="Cytochrome c-like domain"/>
    <property type="match status" value="1"/>
</dbReference>
<keyword evidence="3 6" id="KW-0479">Metal-binding</keyword>
<keyword evidence="2 6" id="KW-0349">Heme</keyword>
<dbReference type="InParanoid" id="A0A423PZA9"/>
<evidence type="ECO:0000256" key="1">
    <source>
        <dbReference type="ARBA" id="ARBA00022448"/>
    </source>
</evidence>
<dbReference type="AlphaFoldDB" id="A0A423PZA9"/>
<evidence type="ECO:0000256" key="5">
    <source>
        <dbReference type="ARBA" id="ARBA00023004"/>
    </source>
</evidence>
<evidence type="ECO:0000313" key="9">
    <source>
        <dbReference type="EMBL" id="ROO30858.1"/>
    </source>
</evidence>
<evidence type="ECO:0000256" key="2">
    <source>
        <dbReference type="ARBA" id="ARBA00022617"/>
    </source>
</evidence>
<sequence>MWLLLVLAGLGLSAATAAPIPGNADHGQVLFETCRGCHAIDGYRNAYPNYPVPRVAGQQPDYIVDALKAYRAGKRNHPTMQAQAASLSDQDMADIAAYLAGHGHTQ</sequence>
<gene>
    <name evidence="9" type="ORF">SAJA_04185</name>
</gene>
<dbReference type="InterPro" id="IPR050597">
    <property type="entry name" value="Cytochrome_c_Oxidase_Subunit"/>
</dbReference>
<protein>
    <submittedName>
        <fullName evidence="9">Cytochrome C</fullName>
    </submittedName>
</protein>
<organism evidence="9 10">
    <name type="scientific">Salinisphaera japonica YTM-1</name>
    <dbReference type="NCBI Taxonomy" id="1209778"/>
    <lineage>
        <taxon>Bacteria</taxon>
        <taxon>Pseudomonadati</taxon>
        <taxon>Pseudomonadota</taxon>
        <taxon>Gammaproteobacteria</taxon>
        <taxon>Salinisphaerales</taxon>
        <taxon>Salinisphaeraceae</taxon>
        <taxon>Salinisphaera</taxon>
    </lineage>
</organism>
<dbReference type="InterPro" id="IPR009056">
    <property type="entry name" value="Cyt_c-like_dom"/>
</dbReference>
<keyword evidence="5 6" id="KW-0408">Iron</keyword>
<proteinExistence type="predicted"/>
<keyword evidence="10" id="KW-1185">Reference proteome</keyword>
<evidence type="ECO:0000313" key="10">
    <source>
        <dbReference type="Proteomes" id="UP000285310"/>
    </source>
</evidence>
<dbReference type="GO" id="GO:0020037">
    <property type="term" value="F:heme binding"/>
    <property type="evidence" value="ECO:0007669"/>
    <property type="project" value="InterPro"/>
</dbReference>
<keyword evidence="7" id="KW-0732">Signal</keyword>
<evidence type="ECO:0000259" key="8">
    <source>
        <dbReference type="PROSITE" id="PS51007"/>
    </source>
</evidence>
<feature type="domain" description="Cytochrome c" evidence="8">
    <location>
        <begin position="22"/>
        <end position="103"/>
    </location>
</feature>
<name>A0A423PZA9_9GAMM</name>
<keyword evidence="4" id="KW-0249">Electron transport</keyword>
<reference evidence="9 10" key="1">
    <citation type="submission" date="2013-10" db="EMBL/GenBank/DDBJ databases">
        <title>Salinisphaera japonica YTM-1 Genome Sequencing.</title>
        <authorList>
            <person name="Lai Q."/>
            <person name="Li C."/>
            <person name="Shao Z."/>
        </authorList>
    </citation>
    <scope>NUCLEOTIDE SEQUENCE [LARGE SCALE GENOMIC DNA]</scope>
    <source>
        <strain evidence="9 10">YTM-1</strain>
    </source>
</reference>
<dbReference type="GO" id="GO:0009055">
    <property type="term" value="F:electron transfer activity"/>
    <property type="evidence" value="ECO:0007669"/>
    <property type="project" value="InterPro"/>
</dbReference>
<dbReference type="SUPFAM" id="SSF46626">
    <property type="entry name" value="Cytochrome c"/>
    <property type="match status" value="1"/>
</dbReference>
<evidence type="ECO:0000256" key="7">
    <source>
        <dbReference type="SAM" id="SignalP"/>
    </source>
</evidence>
<evidence type="ECO:0000256" key="3">
    <source>
        <dbReference type="ARBA" id="ARBA00022723"/>
    </source>
</evidence>
<dbReference type="PANTHER" id="PTHR33751">
    <property type="entry name" value="CBB3-TYPE CYTOCHROME C OXIDASE SUBUNIT FIXP"/>
    <property type="match status" value="1"/>
</dbReference>
<feature type="chain" id="PRO_5019096997" evidence="7">
    <location>
        <begin position="18"/>
        <end position="106"/>
    </location>
</feature>
<feature type="signal peptide" evidence="7">
    <location>
        <begin position="1"/>
        <end position="17"/>
    </location>
</feature>
<dbReference type="Pfam" id="PF00034">
    <property type="entry name" value="Cytochrom_C"/>
    <property type="match status" value="1"/>
</dbReference>
<comment type="caution">
    <text evidence="9">The sequence shown here is derived from an EMBL/GenBank/DDBJ whole genome shotgun (WGS) entry which is preliminary data.</text>
</comment>
<accession>A0A423PZA9</accession>
<evidence type="ECO:0000256" key="6">
    <source>
        <dbReference type="PROSITE-ProRule" id="PRU00433"/>
    </source>
</evidence>
<dbReference type="Proteomes" id="UP000285310">
    <property type="component" value="Unassembled WGS sequence"/>
</dbReference>
<dbReference type="PANTHER" id="PTHR33751:SF9">
    <property type="entry name" value="CYTOCHROME C4"/>
    <property type="match status" value="1"/>
</dbReference>
<dbReference type="GO" id="GO:0046872">
    <property type="term" value="F:metal ion binding"/>
    <property type="evidence" value="ECO:0007669"/>
    <property type="project" value="UniProtKB-KW"/>
</dbReference>
<dbReference type="EMBL" id="AYKG01000009">
    <property type="protein sequence ID" value="ROO30858.1"/>
    <property type="molecule type" value="Genomic_DNA"/>
</dbReference>
<dbReference type="InterPro" id="IPR036909">
    <property type="entry name" value="Cyt_c-like_dom_sf"/>
</dbReference>
<keyword evidence="1" id="KW-0813">Transport</keyword>